<comment type="caution">
    <text evidence="3">The sequence shown here is derived from an EMBL/GenBank/DDBJ whole genome shotgun (WGS) entry which is preliminary data.</text>
</comment>
<feature type="transmembrane region" description="Helical" evidence="1">
    <location>
        <begin position="203"/>
        <end position="221"/>
    </location>
</feature>
<dbReference type="Proteomes" id="UP000345527">
    <property type="component" value="Unassembled WGS sequence"/>
</dbReference>
<feature type="transmembrane region" description="Helical" evidence="1">
    <location>
        <begin position="6"/>
        <end position="24"/>
    </location>
</feature>
<evidence type="ECO:0000313" key="5">
    <source>
        <dbReference type="Proteomes" id="UP000374630"/>
    </source>
</evidence>
<keyword evidence="1" id="KW-0472">Membrane</keyword>
<accession>A0A5J5E0A2</accession>
<dbReference type="EMBL" id="RZNZ01000016">
    <property type="protein sequence ID" value="KAA8818199.1"/>
    <property type="molecule type" value="Genomic_DNA"/>
</dbReference>
<evidence type="ECO:0000256" key="1">
    <source>
        <dbReference type="SAM" id="Phobius"/>
    </source>
</evidence>
<feature type="transmembrane region" description="Helical" evidence="1">
    <location>
        <begin position="29"/>
        <end position="47"/>
    </location>
</feature>
<gene>
    <name evidence="3" type="ORF">EM848_08695</name>
    <name evidence="2" type="ORF">EMO90_10210</name>
</gene>
<protein>
    <submittedName>
        <fullName evidence="3">DUF1295 domain-containing protein</fullName>
    </submittedName>
</protein>
<dbReference type="EMBL" id="RZOA01000017">
    <property type="protein sequence ID" value="KAA8822392.1"/>
    <property type="molecule type" value="Genomic_DNA"/>
</dbReference>
<evidence type="ECO:0000313" key="2">
    <source>
        <dbReference type="EMBL" id="KAA8818199.1"/>
    </source>
</evidence>
<organism evidence="3 4">
    <name type="scientific">Bifidobacterium vespertilionis</name>
    <dbReference type="NCBI Taxonomy" id="2562524"/>
    <lineage>
        <taxon>Bacteria</taxon>
        <taxon>Bacillati</taxon>
        <taxon>Actinomycetota</taxon>
        <taxon>Actinomycetes</taxon>
        <taxon>Bifidobacteriales</taxon>
        <taxon>Bifidobacteriaceae</taxon>
        <taxon>Bifidobacterium</taxon>
    </lineage>
</organism>
<keyword evidence="1" id="KW-0812">Transmembrane</keyword>
<feature type="transmembrane region" description="Helical" evidence="1">
    <location>
        <begin position="179"/>
        <end position="197"/>
    </location>
</feature>
<keyword evidence="5" id="KW-1185">Reference proteome</keyword>
<evidence type="ECO:0000313" key="4">
    <source>
        <dbReference type="Proteomes" id="UP000345527"/>
    </source>
</evidence>
<dbReference type="PANTHER" id="PTHR32251">
    <property type="entry name" value="3-OXO-5-ALPHA-STEROID 4-DEHYDROGENASE"/>
    <property type="match status" value="1"/>
</dbReference>
<dbReference type="Proteomes" id="UP000374630">
    <property type="component" value="Unassembled WGS sequence"/>
</dbReference>
<feature type="transmembrane region" description="Helical" evidence="1">
    <location>
        <begin position="53"/>
        <end position="74"/>
    </location>
</feature>
<dbReference type="PANTHER" id="PTHR32251:SF15">
    <property type="entry name" value="3-OXO-5-ALPHA-STEROID 4-DEHYDROGENASE (DUF1295)"/>
    <property type="match status" value="1"/>
</dbReference>
<dbReference type="PROSITE" id="PS50244">
    <property type="entry name" value="S5A_REDUCTASE"/>
    <property type="match status" value="1"/>
</dbReference>
<dbReference type="InterPro" id="IPR010721">
    <property type="entry name" value="UstE-like"/>
</dbReference>
<feature type="transmembrane region" description="Helical" evidence="1">
    <location>
        <begin position="95"/>
        <end position="113"/>
    </location>
</feature>
<sequence length="265" mass="29001">MAVSFFILFAVALVVSAIGFRRFVWFISLGYGFSIAGIGVALAIMFAKGLSPLTAALCVMLVVYGCRLGGFLLARERRSGAYRDAMKREIKDGSGVPMVAKIATWAACALLYACEASPVLFRLGNQAATDAAGVIGAIVMAMGIVLESVADHTKSAFKKTHPKRFCDVGVFRLVRCPNYLGEVLTWTGVFISGWTAAQGFWQWAAMVAGWTCITWIMFGGARRLEIRQTRNYGDDSEYRDYAARTPILIPFVPLYSVAKFKWLVG</sequence>
<dbReference type="Gene3D" id="1.20.120.1630">
    <property type="match status" value="1"/>
</dbReference>
<keyword evidence="1" id="KW-1133">Transmembrane helix</keyword>
<dbReference type="OrthoDB" id="9779233at2"/>
<dbReference type="RefSeq" id="WP_150354541.1">
    <property type="nucleotide sequence ID" value="NZ_RZNZ01000016.1"/>
</dbReference>
<proteinExistence type="predicted"/>
<feature type="transmembrane region" description="Helical" evidence="1">
    <location>
        <begin position="133"/>
        <end position="150"/>
    </location>
</feature>
<reference evidence="4 5" key="1">
    <citation type="journal article" date="2019" name="Syst. Appl. Microbiol.">
        <title>Characterization of Bifidobacterium species in feaces of the Egyptian fruit bat: Description of B. vespertilionis sp. nov. and B. rousetti sp. nov.</title>
        <authorList>
            <person name="Modesto M."/>
            <person name="Satti M."/>
            <person name="Watanabe K."/>
            <person name="Puglisi E."/>
            <person name="Morelli L."/>
            <person name="Huang C.-H."/>
            <person name="Liou J.-S."/>
            <person name="Miyashita M."/>
            <person name="Tamura T."/>
            <person name="Saito S."/>
            <person name="Mori K."/>
            <person name="Huang L."/>
            <person name="Sciavilla P."/>
            <person name="Sandri C."/>
            <person name="Spiezio C."/>
            <person name="Vitali F."/>
            <person name="Cavalieri D."/>
            <person name="Perpetuini G."/>
            <person name="Tofalo R."/>
            <person name="Bonetti A."/>
            <person name="Arita M."/>
            <person name="Mattarelli P."/>
        </authorList>
    </citation>
    <scope>NUCLEOTIDE SEQUENCE [LARGE SCALE GENOMIC DNA]</scope>
    <source>
        <strain evidence="2 5">RST16</strain>
        <strain evidence="3 4">RST8</strain>
    </source>
</reference>
<dbReference type="GO" id="GO:0016020">
    <property type="term" value="C:membrane"/>
    <property type="evidence" value="ECO:0007669"/>
    <property type="project" value="TreeGrafter"/>
</dbReference>
<name>A0A5J5E0A2_9BIFI</name>
<dbReference type="AlphaFoldDB" id="A0A5J5E0A2"/>
<evidence type="ECO:0000313" key="3">
    <source>
        <dbReference type="EMBL" id="KAA8822392.1"/>
    </source>
</evidence>
<dbReference type="Pfam" id="PF06966">
    <property type="entry name" value="DUF1295"/>
    <property type="match status" value="1"/>
</dbReference>